<evidence type="ECO:0000313" key="8">
    <source>
        <dbReference type="EMBL" id="PTM59834.1"/>
    </source>
</evidence>
<dbReference type="SUPFAM" id="SSF55781">
    <property type="entry name" value="GAF domain-like"/>
    <property type="match status" value="1"/>
</dbReference>
<dbReference type="Gene3D" id="1.10.10.10">
    <property type="entry name" value="Winged helix-like DNA-binding domain superfamily/Winged helix DNA-binding domain"/>
    <property type="match status" value="1"/>
</dbReference>
<dbReference type="InterPro" id="IPR036390">
    <property type="entry name" value="WH_DNA-bd_sf"/>
</dbReference>
<dbReference type="InterPro" id="IPR005471">
    <property type="entry name" value="Tscrpt_reg_IclR_N"/>
</dbReference>
<dbReference type="InterPro" id="IPR050707">
    <property type="entry name" value="HTH_MetabolicPath_Reg"/>
</dbReference>
<keyword evidence="9" id="KW-1185">Reference proteome</keyword>
<keyword evidence="2" id="KW-0238">DNA-binding</keyword>
<evidence type="ECO:0000256" key="1">
    <source>
        <dbReference type="ARBA" id="ARBA00023015"/>
    </source>
</evidence>
<dbReference type="AlphaFoldDB" id="A0A2T4ZD65"/>
<dbReference type="Proteomes" id="UP000241639">
    <property type="component" value="Unassembled WGS sequence"/>
</dbReference>
<dbReference type="SUPFAM" id="SSF46785">
    <property type="entry name" value="Winged helix' DNA-binding domain"/>
    <property type="match status" value="1"/>
</dbReference>
<evidence type="ECO:0000259" key="7">
    <source>
        <dbReference type="PROSITE" id="PS51078"/>
    </source>
</evidence>
<dbReference type="FunFam" id="1.10.10.10:FF:000056">
    <property type="entry name" value="IclR family transcriptional regulator"/>
    <property type="match status" value="1"/>
</dbReference>
<evidence type="ECO:0000313" key="9">
    <source>
        <dbReference type="Proteomes" id="UP000241639"/>
    </source>
</evidence>
<dbReference type="PROSITE" id="PS51078">
    <property type="entry name" value="ICLR_ED"/>
    <property type="match status" value="1"/>
</dbReference>
<sequence length="247" mass="27789">METKKTVRAAERALDILLCFTQEPELSLTEIARMTELNKSTVYRLLATLEEKGFLIRDGDTEKYRLGFRIWELSAHLSQSDDPATLFLPEMEKLRDTIEETVSLYIRDGFERIRVQAVESNQTIRRIAPIGARMPLAVGASSKVLTAFAEPSEQALILGDPAWPQSVDQGEYLQQLQVIKKEGYATSVEEREAGTSAVAVPIFNRYGKIIAALAVSGPVGRLTLERMWEVIPYVIEAANRMQKMLKK</sequence>
<comment type="caution">
    <text evidence="8">The sequence shown here is derived from an EMBL/GenBank/DDBJ whole genome shotgun (WGS) entry which is preliminary data.</text>
</comment>
<organism evidence="8 9">
    <name type="scientific">Desmospora activa DSM 45169</name>
    <dbReference type="NCBI Taxonomy" id="1121389"/>
    <lineage>
        <taxon>Bacteria</taxon>
        <taxon>Bacillati</taxon>
        <taxon>Bacillota</taxon>
        <taxon>Bacilli</taxon>
        <taxon>Bacillales</taxon>
        <taxon>Thermoactinomycetaceae</taxon>
        <taxon>Desmospora</taxon>
    </lineage>
</organism>
<dbReference type="GO" id="GO:0045892">
    <property type="term" value="P:negative regulation of DNA-templated transcription"/>
    <property type="evidence" value="ECO:0007669"/>
    <property type="project" value="TreeGrafter"/>
</dbReference>
<dbReference type="Gene3D" id="3.30.450.40">
    <property type="match status" value="1"/>
</dbReference>
<keyword evidence="3" id="KW-0804">Transcription</keyword>
<dbReference type="SMART" id="SM00346">
    <property type="entry name" value="HTH_ICLR"/>
    <property type="match status" value="1"/>
</dbReference>
<keyword evidence="1" id="KW-0805">Transcription regulation</keyword>
<evidence type="ECO:0000256" key="2">
    <source>
        <dbReference type="ARBA" id="ARBA00023125"/>
    </source>
</evidence>
<dbReference type="InterPro" id="IPR014757">
    <property type="entry name" value="Tscrpt_reg_IclR_C"/>
</dbReference>
<dbReference type="GO" id="GO:0003700">
    <property type="term" value="F:DNA-binding transcription factor activity"/>
    <property type="evidence" value="ECO:0007669"/>
    <property type="project" value="TreeGrafter"/>
</dbReference>
<dbReference type="EMBL" id="PZZP01000001">
    <property type="protein sequence ID" value="PTM59834.1"/>
    <property type="molecule type" value="Genomic_DNA"/>
</dbReference>
<dbReference type="PANTHER" id="PTHR30136">
    <property type="entry name" value="HELIX-TURN-HELIX TRANSCRIPTIONAL REGULATOR, ICLR FAMILY"/>
    <property type="match status" value="1"/>
</dbReference>
<evidence type="ECO:0000256" key="3">
    <source>
        <dbReference type="ARBA" id="ARBA00023163"/>
    </source>
</evidence>
<evidence type="ECO:0000256" key="4">
    <source>
        <dbReference type="ARBA" id="ARBA00058938"/>
    </source>
</evidence>
<dbReference type="Pfam" id="PF01614">
    <property type="entry name" value="IclR_C"/>
    <property type="match status" value="1"/>
</dbReference>
<dbReference type="PROSITE" id="PS51077">
    <property type="entry name" value="HTH_ICLR"/>
    <property type="match status" value="1"/>
</dbReference>
<comment type="function">
    <text evidence="4">May be an activator protein for the gylABX operon.</text>
</comment>
<dbReference type="PANTHER" id="PTHR30136:SF35">
    <property type="entry name" value="HTH-TYPE TRANSCRIPTIONAL REGULATOR RV1719"/>
    <property type="match status" value="1"/>
</dbReference>
<gene>
    <name evidence="8" type="ORF">C8J48_2468</name>
</gene>
<dbReference type="OrthoDB" id="9791752at2"/>
<name>A0A2T4ZD65_9BACL</name>
<dbReference type="InterPro" id="IPR029016">
    <property type="entry name" value="GAF-like_dom_sf"/>
</dbReference>
<feature type="domain" description="IclR-ED" evidence="7">
    <location>
        <begin position="69"/>
        <end position="247"/>
    </location>
</feature>
<dbReference type="RefSeq" id="WP_107727133.1">
    <property type="nucleotide sequence ID" value="NZ_PZZP01000001.1"/>
</dbReference>
<dbReference type="Pfam" id="PF09339">
    <property type="entry name" value="HTH_IclR"/>
    <property type="match status" value="1"/>
</dbReference>
<dbReference type="GO" id="GO:0003677">
    <property type="term" value="F:DNA binding"/>
    <property type="evidence" value="ECO:0007669"/>
    <property type="project" value="UniProtKB-KW"/>
</dbReference>
<proteinExistence type="predicted"/>
<dbReference type="InterPro" id="IPR036388">
    <property type="entry name" value="WH-like_DNA-bd_sf"/>
</dbReference>
<reference evidence="8 9" key="1">
    <citation type="submission" date="2018-04" db="EMBL/GenBank/DDBJ databases">
        <title>Genomic Encyclopedia of Archaeal and Bacterial Type Strains, Phase II (KMG-II): from individual species to whole genera.</title>
        <authorList>
            <person name="Goeker M."/>
        </authorList>
    </citation>
    <scope>NUCLEOTIDE SEQUENCE [LARGE SCALE GENOMIC DNA]</scope>
    <source>
        <strain evidence="8 9">DSM 45169</strain>
    </source>
</reference>
<protein>
    <recommendedName>
        <fullName evidence="5">Glycerol operon regulatory protein</fullName>
    </recommendedName>
</protein>
<evidence type="ECO:0000256" key="5">
    <source>
        <dbReference type="ARBA" id="ARBA00070406"/>
    </source>
</evidence>
<accession>A0A2T4ZD65</accession>
<feature type="domain" description="HTH iclR-type" evidence="6">
    <location>
        <begin position="7"/>
        <end position="68"/>
    </location>
</feature>
<evidence type="ECO:0000259" key="6">
    <source>
        <dbReference type="PROSITE" id="PS51077"/>
    </source>
</evidence>